<name>F8L842_SIMNZ</name>
<dbReference type="STRING" id="331113.SNE_A10730"/>
<evidence type="ECO:0000313" key="2">
    <source>
        <dbReference type="Proteomes" id="UP000000496"/>
    </source>
</evidence>
<proteinExistence type="predicted"/>
<organism evidence="1 2">
    <name type="scientific">Simkania negevensis (strain ATCC VR-1471 / DSM 27360 / Z)</name>
    <dbReference type="NCBI Taxonomy" id="331113"/>
    <lineage>
        <taxon>Bacteria</taxon>
        <taxon>Pseudomonadati</taxon>
        <taxon>Chlamydiota</taxon>
        <taxon>Chlamydiia</taxon>
        <taxon>Parachlamydiales</taxon>
        <taxon>Simkaniaceae</taxon>
        <taxon>Simkania</taxon>
    </lineage>
</organism>
<protein>
    <submittedName>
        <fullName evidence="1">Uncharacterized protein</fullName>
    </submittedName>
</protein>
<keyword evidence="2" id="KW-1185">Reference proteome</keyword>
<dbReference type="EMBL" id="FR872582">
    <property type="protein sequence ID" value="CCB88950.1"/>
    <property type="molecule type" value="Genomic_DNA"/>
</dbReference>
<accession>F8L842</accession>
<dbReference type="eggNOG" id="ENOG5030JBA">
    <property type="taxonomic scope" value="Bacteria"/>
</dbReference>
<evidence type="ECO:0000313" key="1">
    <source>
        <dbReference type="EMBL" id="CCB88950.1"/>
    </source>
</evidence>
<dbReference type="KEGG" id="sng:SNE_A10730"/>
<dbReference type="HOGENOM" id="CLU_893854_0_0_0"/>
<sequence length="291" mass="34185">MKLQTYSKFFLFLLLFFGVERLCHRATDGFAMVNVYPPQGDYSAWEAVEPFPHEISMLDQPFHYLNSGSQSYVFLSEDGETILKLFKFQHMRIPPWLEFLPLPNSLSHKRDKKRLQKRKTLESALSSYQIAFEKLREETGILYFSTHFGKKITIYDKIGKKHIVDLRHTAFVLQKRATLVYDTIDTWMGHGQREIAEQGLRDLLQLALARCQKGIFDKDPDFSTNFGFVKNRPVQIDVGRLTLDEEEKKPEIYQNEMIRITRDFQKWIALNHTELLPIFDEEIERITTSAP</sequence>
<reference evidence="1 2" key="2">
    <citation type="journal article" date="2011" name="Mol. Biol. Evol.">
        <title>Unity in variety--the pan-genome of the Chlamydiae.</title>
        <authorList>
            <person name="Collingro A."/>
            <person name="Tischler P."/>
            <person name="Weinmaier T."/>
            <person name="Penz T."/>
            <person name="Heinz E."/>
            <person name="Brunham R.C."/>
            <person name="Read T.D."/>
            <person name="Bavoil P.M."/>
            <person name="Sachse K."/>
            <person name="Kahane S."/>
            <person name="Friedman M.G."/>
            <person name="Rattei T."/>
            <person name="Myers G.S."/>
            <person name="Horn M."/>
        </authorList>
    </citation>
    <scope>NUCLEOTIDE SEQUENCE [LARGE SCALE GENOMIC DNA]</scope>
    <source>
        <strain evidence="2">ATCC VR-1471 / Z</strain>
    </source>
</reference>
<dbReference type="Proteomes" id="UP000000496">
    <property type="component" value="Chromosome gsn.131"/>
</dbReference>
<dbReference type="AlphaFoldDB" id="F8L842"/>
<gene>
    <name evidence="1" type="ordered locus">SNE_A10730</name>
</gene>
<reference key="1">
    <citation type="journal article" date="2011" name="Mol. Biol. Evol.">
        <title>Unity in variety -- the pan-genome of the Chlamydiae.</title>
        <authorList>
            <person name="Collingro A."/>
            <person name="Tischler P."/>
            <person name="Weinmaier T."/>
            <person name="Penz T."/>
            <person name="Heinz E."/>
            <person name="Brunham R.C."/>
            <person name="Read T.D."/>
            <person name="Bavoil P.M."/>
            <person name="Sachse K."/>
            <person name="Kahane S."/>
            <person name="Friedman M.G."/>
            <person name="Rattei T."/>
            <person name="Myers G.S.A."/>
            <person name="Horn M."/>
        </authorList>
    </citation>
    <scope>NUCLEOTIDE SEQUENCE</scope>
    <source>
        <strain>Z</strain>
    </source>
</reference>